<feature type="non-terminal residue" evidence="1">
    <location>
        <position position="1"/>
    </location>
</feature>
<evidence type="ECO:0000313" key="2">
    <source>
        <dbReference type="Proteomes" id="UP000250043"/>
    </source>
</evidence>
<keyword evidence="2" id="KW-1185">Reference proteome</keyword>
<feature type="non-terminal residue" evidence="1">
    <location>
        <position position="236"/>
    </location>
</feature>
<sequence length="236" mass="27196">ECLALPGDFSAEQFEEYGLISLGVVKMRLHLGRGYNLLGAVRQAVQHRGAFIEEKVKNSRGTKDNTRAQTIIKQAKTQLDNLANKYNENWDRLASLLRVLLRDKLTAAERNDLKALRRLDLQTDLRARDIQAARTLGDSRFVGSWIWSVHAGGSGREEAERVEWFRARAEKERYDEEVNILHAEFRRTIKSFMKMSEVWEAAARKSDRSPGAKAYAKQKSFMFKRMQDVATEYLDE</sequence>
<dbReference type="Proteomes" id="UP000250043">
    <property type="component" value="Unassembled WGS sequence"/>
</dbReference>
<organism evidence="1 2">
    <name type="scientific">Obba rivulosa</name>
    <dbReference type="NCBI Taxonomy" id="1052685"/>
    <lineage>
        <taxon>Eukaryota</taxon>
        <taxon>Fungi</taxon>
        <taxon>Dikarya</taxon>
        <taxon>Basidiomycota</taxon>
        <taxon>Agaricomycotina</taxon>
        <taxon>Agaricomycetes</taxon>
        <taxon>Polyporales</taxon>
        <taxon>Gelatoporiaceae</taxon>
        <taxon>Obba</taxon>
    </lineage>
</organism>
<reference evidence="1 2" key="1">
    <citation type="submission" date="2016-07" db="EMBL/GenBank/DDBJ databases">
        <title>Draft genome of the white-rot fungus Obba rivulosa 3A-2.</title>
        <authorList>
            <consortium name="DOE Joint Genome Institute"/>
            <person name="Miettinen O."/>
            <person name="Riley R."/>
            <person name="Acob R."/>
            <person name="Barry K."/>
            <person name="Cullen D."/>
            <person name="De Vries R."/>
            <person name="Hainaut M."/>
            <person name="Hatakka A."/>
            <person name="Henrissat B."/>
            <person name="Hilden K."/>
            <person name="Kuo R."/>
            <person name="Labutti K."/>
            <person name="Lipzen A."/>
            <person name="Makela M.R."/>
            <person name="Sandor L."/>
            <person name="Spatafora J.W."/>
            <person name="Grigoriev I.V."/>
            <person name="Hibbett D.S."/>
        </authorList>
    </citation>
    <scope>NUCLEOTIDE SEQUENCE [LARGE SCALE GENOMIC DNA]</scope>
    <source>
        <strain evidence="1 2">3A-2</strain>
    </source>
</reference>
<dbReference type="OrthoDB" id="2753872at2759"/>
<dbReference type="AlphaFoldDB" id="A0A8E2AMV9"/>
<accession>A0A8E2AMV9</accession>
<proteinExistence type="predicted"/>
<name>A0A8E2AMV9_9APHY</name>
<protein>
    <submittedName>
        <fullName evidence="1">Uncharacterized protein</fullName>
    </submittedName>
</protein>
<evidence type="ECO:0000313" key="1">
    <source>
        <dbReference type="EMBL" id="OCH85160.1"/>
    </source>
</evidence>
<dbReference type="EMBL" id="KV722604">
    <property type="protein sequence ID" value="OCH85160.1"/>
    <property type="molecule type" value="Genomic_DNA"/>
</dbReference>
<gene>
    <name evidence="1" type="ORF">OBBRIDRAFT_692560</name>
</gene>